<dbReference type="AlphaFoldDB" id="A0AAV7SWJ7"/>
<protein>
    <submittedName>
        <fullName evidence="2">Uncharacterized protein</fullName>
    </submittedName>
</protein>
<feature type="compositionally biased region" description="Basic and acidic residues" evidence="1">
    <location>
        <begin position="164"/>
        <end position="174"/>
    </location>
</feature>
<evidence type="ECO:0000313" key="3">
    <source>
        <dbReference type="Proteomes" id="UP001066276"/>
    </source>
</evidence>
<organism evidence="2 3">
    <name type="scientific">Pleurodeles waltl</name>
    <name type="common">Iberian ribbed newt</name>
    <dbReference type="NCBI Taxonomy" id="8319"/>
    <lineage>
        <taxon>Eukaryota</taxon>
        <taxon>Metazoa</taxon>
        <taxon>Chordata</taxon>
        <taxon>Craniata</taxon>
        <taxon>Vertebrata</taxon>
        <taxon>Euteleostomi</taxon>
        <taxon>Amphibia</taxon>
        <taxon>Batrachia</taxon>
        <taxon>Caudata</taxon>
        <taxon>Salamandroidea</taxon>
        <taxon>Salamandridae</taxon>
        <taxon>Pleurodelinae</taxon>
        <taxon>Pleurodeles</taxon>
    </lineage>
</organism>
<feature type="region of interest" description="Disordered" evidence="1">
    <location>
        <begin position="153"/>
        <end position="174"/>
    </location>
</feature>
<dbReference type="Proteomes" id="UP001066276">
    <property type="component" value="Chromosome 4_1"/>
</dbReference>
<keyword evidence="3" id="KW-1185">Reference proteome</keyword>
<dbReference type="EMBL" id="JANPWB010000007">
    <property type="protein sequence ID" value="KAJ1168360.1"/>
    <property type="molecule type" value="Genomic_DNA"/>
</dbReference>
<comment type="caution">
    <text evidence="2">The sequence shown here is derived from an EMBL/GenBank/DDBJ whole genome shotgun (WGS) entry which is preliminary data.</text>
</comment>
<name>A0AAV7SWJ7_PLEWA</name>
<gene>
    <name evidence="2" type="ORF">NDU88_000286</name>
</gene>
<evidence type="ECO:0000256" key="1">
    <source>
        <dbReference type="SAM" id="MobiDB-lite"/>
    </source>
</evidence>
<sequence>MRVARKQPSEENAQRNFYPEGTKVLKRRRNASHLQIARRQNYVVIPTKMSHEAYGRGRSYRAVGVALALEAGLRLTARERHYRRSGVGVASAGGSSCEVRWAWLPPGCARALAGRDLRPRSAMRAPRQDGWWRMRAVTSGAWVDGGCARRHRWRPEEEEAEAPGSRRPEKLENK</sequence>
<evidence type="ECO:0000313" key="2">
    <source>
        <dbReference type="EMBL" id="KAJ1168360.1"/>
    </source>
</evidence>
<reference evidence="2" key="1">
    <citation type="journal article" date="2022" name="bioRxiv">
        <title>Sequencing and chromosome-scale assembly of the giantPleurodeles waltlgenome.</title>
        <authorList>
            <person name="Brown T."/>
            <person name="Elewa A."/>
            <person name="Iarovenko S."/>
            <person name="Subramanian E."/>
            <person name="Araus A.J."/>
            <person name="Petzold A."/>
            <person name="Susuki M."/>
            <person name="Suzuki K.-i.T."/>
            <person name="Hayashi T."/>
            <person name="Toyoda A."/>
            <person name="Oliveira C."/>
            <person name="Osipova E."/>
            <person name="Leigh N.D."/>
            <person name="Simon A."/>
            <person name="Yun M.H."/>
        </authorList>
    </citation>
    <scope>NUCLEOTIDE SEQUENCE</scope>
    <source>
        <strain evidence="2">20211129_DDA</strain>
        <tissue evidence="2">Liver</tissue>
    </source>
</reference>
<accession>A0AAV7SWJ7</accession>
<proteinExistence type="predicted"/>